<sequence length="259" mass="29548">MAIFFAFPRLNFQTLFKVTVSIFLLLAMVSTSVAEPDFAKARKLINSLKPNINYDQFCLGRLKPGQSKSARRIAQMPSVVFLFCNDYGVFCKPQIVDPEIKNLQKLNDSGVRTVKFDKEVIMGVKCAKSRDLTCDGFLEGWIDKNVGQHHRLDGYFKSGTVEVLIKKVREQITTPDKRKKTANDLKKILEYMVAPQRKYHLICDLQGFFLSAGGFLVNDPEGIKENVNLHQKCEIDKEREPTTKQVLDGLELLIQDLRE</sequence>
<dbReference type="Proteomes" id="UP001159427">
    <property type="component" value="Unassembled WGS sequence"/>
</dbReference>
<reference evidence="2 3" key="1">
    <citation type="submission" date="2022-05" db="EMBL/GenBank/DDBJ databases">
        <authorList>
            <consortium name="Genoscope - CEA"/>
            <person name="William W."/>
        </authorList>
    </citation>
    <scope>NUCLEOTIDE SEQUENCE [LARGE SCALE GENOMIC DNA]</scope>
</reference>
<evidence type="ECO:0000313" key="3">
    <source>
        <dbReference type="Proteomes" id="UP001159427"/>
    </source>
</evidence>
<protein>
    <submittedName>
        <fullName evidence="2">Uncharacterized protein</fullName>
    </submittedName>
</protein>
<evidence type="ECO:0000313" key="2">
    <source>
        <dbReference type="EMBL" id="CAH3185447.1"/>
    </source>
</evidence>
<organism evidence="2 3">
    <name type="scientific">Porites evermanni</name>
    <dbReference type="NCBI Taxonomy" id="104178"/>
    <lineage>
        <taxon>Eukaryota</taxon>
        <taxon>Metazoa</taxon>
        <taxon>Cnidaria</taxon>
        <taxon>Anthozoa</taxon>
        <taxon>Hexacorallia</taxon>
        <taxon>Scleractinia</taxon>
        <taxon>Fungiina</taxon>
        <taxon>Poritidae</taxon>
        <taxon>Porites</taxon>
    </lineage>
</organism>
<keyword evidence="1" id="KW-0732">Signal</keyword>
<dbReference type="EMBL" id="CALNXI010002257">
    <property type="protein sequence ID" value="CAH3185447.1"/>
    <property type="molecule type" value="Genomic_DNA"/>
</dbReference>
<feature type="signal peptide" evidence="1">
    <location>
        <begin position="1"/>
        <end position="34"/>
    </location>
</feature>
<accession>A0ABN8S156</accession>
<gene>
    <name evidence="2" type="ORF">PEVE_00016111</name>
</gene>
<evidence type="ECO:0000256" key="1">
    <source>
        <dbReference type="SAM" id="SignalP"/>
    </source>
</evidence>
<comment type="caution">
    <text evidence="2">The sequence shown here is derived from an EMBL/GenBank/DDBJ whole genome shotgun (WGS) entry which is preliminary data.</text>
</comment>
<proteinExistence type="predicted"/>
<name>A0ABN8S156_9CNID</name>
<keyword evidence="3" id="KW-1185">Reference proteome</keyword>
<feature type="chain" id="PRO_5046377433" evidence="1">
    <location>
        <begin position="35"/>
        <end position="259"/>
    </location>
</feature>